<proteinExistence type="predicted"/>
<dbReference type="InterPro" id="IPR048993">
    <property type="entry name" value="SSRP1-like_PH1"/>
</dbReference>
<dbReference type="FunFam" id="2.30.29.30:FF:000119">
    <property type="entry name" value="FACT complex subunit SSRP1"/>
    <property type="match status" value="1"/>
</dbReference>
<dbReference type="GO" id="GO:1902275">
    <property type="term" value="P:regulation of chromatin organization"/>
    <property type="evidence" value="ECO:0007669"/>
    <property type="project" value="TreeGrafter"/>
</dbReference>
<organism evidence="5 6">
    <name type="scientific">Galendromus occidentalis</name>
    <name type="common">western predatory mite</name>
    <dbReference type="NCBI Taxonomy" id="34638"/>
    <lineage>
        <taxon>Eukaryota</taxon>
        <taxon>Metazoa</taxon>
        <taxon>Ecdysozoa</taxon>
        <taxon>Arthropoda</taxon>
        <taxon>Chelicerata</taxon>
        <taxon>Arachnida</taxon>
        <taxon>Acari</taxon>
        <taxon>Parasitiformes</taxon>
        <taxon>Mesostigmata</taxon>
        <taxon>Gamasina</taxon>
        <taxon>Phytoseioidea</taxon>
        <taxon>Phytoseiidae</taxon>
        <taxon>Typhlodrominae</taxon>
        <taxon>Galendromus</taxon>
    </lineage>
</organism>
<dbReference type="InterPro" id="IPR024954">
    <property type="entry name" value="SSRP1_DD"/>
</dbReference>
<dbReference type="InterPro" id="IPR011993">
    <property type="entry name" value="PH-like_dom_sf"/>
</dbReference>
<dbReference type="GO" id="GO:0035101">
    <property type="term" value="C:FACT complex"/>
    <property type="evidence" value="ECO:0007669"/>
    <property type="project" value="TreeGrafter"/>
</dbReference>
<name>A0AAJ6VW41_9ACAR</name>
<dbReference type="Pfam" id="PF03531">
    <property type="entry name" value="SSrecog"/>
    <property type="match status" value="1"/>
</dbReference>
<dbReference type="Pfam" id="PF21103">
    <property type="entry name" value="PH1_SSRP1-like"/>
    <property type="match status" value="1"/>
</dbReference>
<dbReference type="PANTHER" id="PTHR45849">
    <property type="entry name" value="FACT COMPLEX SUBUNIT SSRP1"/>
    <property type="match status" value="1"/>
</dbReference>
<dbReference type="InterPro" id="IPR038167">
    <property type="entry name" value="SSRP1_sf"/>
</dbReference>
<evidence type="ECO:0000256" key="1">
    <source>
        <dbReference type="ARBA" id="ARBA00004123"/>
    </source>
</evidence>
<reference evidence="6" key="1">
    <citation type="submission" date="2025-08" db="UniProtKB">
        <authorList>
            <consortium name="RefSeq"/>
        </authorList>
    </citation>
    <scope>IDENTIFICATION</scope>
</reference>
<feature type="domain" description="FACT complex subunit SSRP1-like first PH" evidence="4">
    <location>
        <begin position="198"/>
        <end position="224"/>
    </location>
</feature>
<dbReference type="PANTHER" id="PTHR45849:SF1">
    <property type="entry name" value="FACT COMPLEX SUBUNIT SSRP1"/>
    <property type="match status" value="1"/>
</dbReference>
<dbReference type="KEGG" id="goe:100904934"/>
<evidence type="ECO:0000259" key="3">
    <source>
        <dbReference type="Pfam" id="PF17292"/>
    </source>
</evidence>
<accession>A0AAJ6VW41</accession>
<dbReference type="GO" id="GO:0031491">
    <property type="term" value="F:nucleosome binding"/>
    <property type="evidence" value="ECO:0007669"/>
    <property type="project" value="TreeGrafter"/>
</dbReference>
<protein>
    <submittedName>
        <fullName evidence="6">FACT complex subunit SSRP1</fullName>
    </submittedName>
</protein>
<gene>
    <name evidence="6" type="primary">LOC100904934</name>
</gene>
<keyword evidence="5" id="KW-1185">Reference proteome</keyword>
<dbReference type="Gene3D" id="2.30.29.30">
    <property type="entry name" value="Pleckstrin-homology domain (PH domain)/Phosphotyrosine-binding domain (PTB)"/>
    <property type="match status" value="1"/>
</dbReference>
<feature type="non-terminal residue" evidence="6">
    <location>
        <position position="224"/>
    </location>
</feature>
<feature type="domain" description="FACT complex subunit SSRP1/POB3 N-terminal PH" evidence="3">
    <location>
        <begin position="7"/>
        <end position="99"/>
    </location>
</feature>
<feature type="domain" description="SSRP1 dimerization" evidence="2">
    <location>
        <begin position="107"/>
        <end position="170"/>
    </location>
</feature>
<dbReference type="Gene3D" id="2.30.29.150">
    <property type="match status" value="1"/>
</dbReference>
<evidence type="ECO:0000313" key="6">
    <source>
        <dbReference type="RefSeq" id="XP_003739893.1"/>
    </source>
</evidence>
<dbReference type="GeneID" id="100904934"/>
<dbReference type="Pfam" id="PF17292">
    <property type="entry name" value="POB3_N"/>
    <property type="match status" value="1"/>
</dbReference>
<comment type="subcellular location">
    <subcellularLocation>
        <location evidence="1">Nucleus</location>
    </subcellularLocation>
</comment>
<evidence type="ECO:0000313" key="5">
    <source>
        <dbReference type="Proteomes" id="UP000694867"/>
    </source>
</evidence>
<dbReference type="Proteomes" id="UP000694867">
    <property type="component" value="Unplaced"/>
</dbReference>
<dbReference type="InterPro" id="IPR035417">
    <property type="entry name" value="SSRP1/POB3_N"/>
</dbReference>
<dbReference type="Gene3D" id="2.30.29.220">
    <property type="entry name" value="Structure-specific recognition protein (SSRP1)"/>
    <property type="match status" value="1"/>
</dbReference>
<dbReference type="InterPro" id="IPR050454">
    <property type="entry name" value="RTT106/SSRP1_HistChap/FACT"/>
</dbReference>
<sequence length="224" mass="25343">MVNSIFEYGDVWKEDRGAMAPGKLKLTDQNIVFKNAKTGKVDQINNGEVESVFWQRLAGAYGLRIQTKNPSLYRFGGFQNDERGKLREFFKEFYNLDMKTKEFSLTGRNWGTVNFDPVVLSFDIDKVPAFEIPLAYVSNCSTSKNEVTLEFQPNDDAPSCMMEMRFYVPTDPNPDVDAVEAFKANVMSRAGITQATGDAIANFNGVQCLTPRGRYDIKIFTTFI</sequence>
<dbReference type="GO" id="GO:0042393">
    <property type="term" value="F:histone binding"/>
    <property type="evidence" value="ECO:0007669"/>
    <property type="project" value="TreeGrafter"/>
</dbReference>
<dbReference type="AlphaFoldDB" id="A0AAJ6VW41"/>
<evidence type="ECO:0000259" key="4">
    <source>
        <dbReference type="Pfam" id="PF21103"/>
    </source>
</evidence>
<evidence type="ECO:0000259" key="2">
    <source>
        <dbReference type="Pfam" id="PF03531"/>
    </source>
</evidence>
<dbReference type="RefSeq" id="XP_003739893.1">
    <property type="nucleotide sequence ID" value="XM_003739845.1"/>
</dbReference>